<gene>
    <name evidence="1" type="ORF">HanXRQr2_Chr12g0526461</name>
</gene>
<name>A0A9K3HEH7_HELAN</name>
<keyword evidence="2" id="KW-1185">Reference proteome</keyword>
<proteinExistence type="predicted"/>
<sequence>MPTLRNTITHHQPPMPILRDTITEREADEISPEETGRRWRWWELAGGGGWWSCREMVVDDEAGGGGEKVSVHKRWW</sequence>
<evidence type="ECO:0000313" key="1">
    <source>
        <dbReference type="EMBL" id="KAF5776636.1"/>
    </source>
</evidence>
<organism evidence="1 2">
    <name type="scientific">Helianthus annuus</name>
    <name type="common">Common sunflower</name>
    <dbReference type="NCBI Taxonomy" id="4232"/>
    <lineage>
        <taxon>Eukaryota</taxon>
        <taxon>Viridiplantae</taxon>
        <taxon>Streptophyta</taxon>
        <taxon>Embryophyta</taxon>
        <taxon>Tracheophyta</taxon>
        <taxon>Spermatophyta</taxon>
        <taxon>Magnoliopsida</taxon>
        <taxon>eudicotyledons</taxon>
        <taxon>Gunneridae</taxon>
        <taxon>Pentapetalae</taxon>
        <taxon>asterids</taxon>
        <taxon>campanulids</taxon>
        <taxon>Asterales</taxon>
        <taxon>Asteraceae</taxon>
        <taxon>Asteroideae</taxon>
        <taxon>Heliantheae alliance</taxon>
        <taxon>Heliantheae</taxon>
        <taxon>Helianthus</taxon>
    </lineage>
</organism>
<dbReference type="Gramene" id="mRNA:HanXRQr2_Chr12g0526461">
    <property type="protein sequence ID" value="CDS:HanXRQr2_Chr12g0526461.1"/>
    <property type="gene ID" value="HanXRQr2_Chr12g0526461"/>
</dbReference>
<dbReference type="Proteomes" id="UP000215914">
    <property type="component" value="Unassembled WGS sequence"/>
</dbReference>
<accession>A0A9K3HEH7</accession>
<reference evidence="1" key="1">
    <citation type="journal article" date="2017" name="Nature">
        <title>The sunflower genome provides insights into oil metabolism, flowering and Asterid evolution.</title>
        <authorList>
            <person name="Badouin H."/>
            <person name="Gouzy J."/>
            <person name="Grassa C.J."/>
            <person name="Murat F."/>
            <person name="Staton S.E."/>
            <person name="Cottret L."/>
            <person name="Lelandais-Briere C."/>
            <person name="Owens G.L."/>
            <person name="Carrere S."/>
            <person name="Mayjonade B."/>
            <person name="Legrand L."/>
            <person name="Gill N."/>
            <person name="Kane N.C."/>
            <person name="Bowers J.E."/>
            <person name="Hubner S."/>
            <person name="Bellec A."/>
            <person name="Berard A."/>
            <person name="Berges H."/>
            <person name="Blanchet N."/>
            <person name="Boniface M.C."/>
            <person name="Brunel D."/>
            <person name="Catrice O."/>
            <person name="Chaidir N."/>
            <person name="Claudel C."/>
            <person name="Donnadieu C."/>
            <person name="Faraut T."/>
            <person name="Fievet G."/>
            <person name="Helmstetter N."/>
            <person name="King M."/>
            <person name="Knapp S.J."/>
            <person name="Lai Z."/>
            <person name="Le Paslier M.C."/>
            <person name="Lippi Y."/>
            <person name="Lorenzon L."/>
            <person name="Mandel J.R."/>
            <person name="Marage G."/>
            <person name="Marchand G."/>
            <person name="Marquand E."/>
            <person name="Bret-Mestries E."/>
            <person name="Morien E."/>
            <person name="Nambeesan S."/>
            <person name="Nguyen T."/>
            <person name="Pegot-Espagnet P."/>
            <person name="Pouilly N."/>
            <person name="Raftis F."/>
            <person name="Sallet E."/>
            <person name="Schiex T."/>
            <person name="Thomas J."/>
            <person name="Vandecasteele C."/>
            <person name="Vares D."/>
            <person name="Vear F."/>
            <person name="Vautrin S."/>
            <person name="Crespi M."/>
            <person name="Mangin B."/>
            <person name="Burke J.M."/>
            <person name="Salse J."/>
            <person name="Munos S."/>
            <person name="Vincourt P."/>
            <person name="Rieseberg L.H."/>
            <person name="Langlade N.B."/>
        </authorList>
    </citation>
    <scope>NUCLEOTIDE SEQUENCE</scope>
    <source>
        <tissue evidence="1">Leaves</tissue>
    </source>
</reference>
<dbReference type="AlphaFoldDB" id="A0A9K3HEH7"/>
<dbReference type="EMBL" id="MNCJ02000327">
    <property type="protein sequence ID" value="KAF5776636.1"/>
    <property type="molecule type" value="Genomic_DNA"/>
</dbReference>
<comment type="caution">
    <text evidence="1">The sequence shown here is derived from an EMBL/GenBank/DDBJ whole genome shotgun (WGS) entry which is preliminary data.</text>
</comment>
<evidence type="ECO:0000313" key="2">
    <source>
        <dbReference type="Proteomes" id="UP000215914"/>
    </source>
</evidence>
<reference evidence="1" key="2">
    <citation type="submission" date="2020-06" db="EMBL/GenBank/DDBJ databases">
        <title>Helianthus annuus Genome sequencing and assembly Release 2.</title>
        <authorList>
            <person name="Gouzy J."/>
            <person name="Langlade N."/>
            <person name="Munos S."/>
        </authorList>
    </citation>
    <scope>NUCLEOTIDE SEQUENCE</scope>
    <source>
        <tissue evidence="1">Leaves</tissue>
    </source>
</reference>
<protein>
    <submittedName>
        <fullName evidence="1">Uncharacterized protein</fullName>
    </submittedName>
</protein>